<evidence type="ECO:0000259" key="5">
    <source>
        <dbReference type="PROSITE" id="PS01031"/>
    </source>
</evidence>
<protein>
    <recommendedName>
        <fullName evidence="5">SHSP domain-containing protein</fullName>
    </recommendedName>
</protein>
<dbReference type="InterPro" id="IPR031107">
    <property type="entry name" value="Small_HSP"/>
</dbReference>
<feature type="signal peptide" evidence="4">
    <location>
        <begin position="1"/>
        <end position="18"/>
    </location>
</feature>
<evidence type="ECO:0000256" key="3">
    <source>
        <dbReference type="RuleBase" id="RU003616"/>
    </source>
</evidence>
<dbReference type="InterPro" id="IPR002068">
    <property type="entry name" value="A-crystallin/Hsp20_dom"/>
</dbReference>
<feature type="chain" id="PRO_5028049377" description="SHSP domain-containing protein" evidence="4">
    <location>
        <begin position="19"/>
        <end position="127"/>
    </location>
</feature>
<dbReference type="Gene3D" id="2.60.40.790">
    <property type="match status" value="1"/>
</dbReference>
<gene>
    <name evidence="6" type="ORF">CB5_LOCUS4004</name>
</gene>
<evidence type="ECO:0000256" key="1">
    <source>
        <dbReference type="ARBA" id="ARBA00023016"/>
    </source>
</evidence>
<comment type="similarity">
    <text evidence="2 3">Belongs to the small heat shock protein (HSP20) family.</text>
</comment>
<name>A0A6V7NQK4_ANACO</name>
<feature type="domain" description="SHSP" evidence="5">
    <location>
        <begin position="15"/>
        <end position="127"/>
    </location>
</feature>
<evidence type="ECO:0000256" key="4">
    <source>
        <dbReference type="SAM" id="SignalP"/>
    </source>
</evidence>
<proteinExistence type="inferred from homology"/>
<dbReference type="EMBL" id="LR862141">
    <property type="protein sequence ID" value="CAD1820793.1"/>
    <property type="molecule type" value="Genomic_DNA"/>
</dbReference>
<organism evidence="6">
    <name type="scientific">Ananas comosus var. bracteatus</name>
    <name type="common">red pineapple</name>
    <dbReference type="NCBI Taxonomy" id="296719"/>
    <lineage>
        <taxon>Eukaryota</taxon>
        <taxon>Viridiplantae</taxon>
        <taxon>Streptophyta</taxon>
        <taxon>Embryophyta</taxon>
        <taxon>Tracheophyta</taxon>
        <taxon>Spermatophyta</taxon>
        <taxon>Magnoliopsida</taxon>
        <taxon>Liliopsida</taxon>
        <taxon>Poales</taxon>
        <taxon>Bromeliaceae</taxon>
        <taxon>Bromelioideae</taxon>
        <taxon>Ananas</taxon>
    </lineage>
</organism>
<dbReference type="SUPFAM" id="SSF49764">
    <property type="entry name" value="HSP20-like chaperones"/>
    <property type="match status" value="1"/>
</dbReference>
<keyword evidence="1" id="KW-0346">Stress response</keyword>
<evidence type="ECO:0000313" key="6">
    <source>
        <dbReference type="EMBL" id="CAD1820793.1"/>
    </source>
</evidence>
<dbReference type="InterPro" id="IPR008978">
    <property type="entry name" value="HSP20-like_chaperone"/>
</dbReference>
<accession>A0A6V7NQK4</accession>
<dbReference type="PROSITE" id="PS01031">
    <property type="entry name" value="SHSP"/>
    <property type="match status" value="1"/>
</dbReference>
<reference evidence="6" key="1">
    <citation type="submission" date="2020-07" db="EMBL/GenBank/DDBJ databases">
        <authorList>
            <person name="Lin J."/>
        </authorList>
    </citation>
    <scope>NUCLEOTIDE SEQUENCE</scope>
</reference>
<dbReference type="Pfam" id="PF00011">
    <property type="entry name" value="HSP20"/>
    <property type="match status" value="1"/>
</dbReference>
<dbReference type="AlphaFoldDB" id="A0A6V7NQK4"/>
<keyword evidence="4" id="KW-0732">Signal</keyword>
<evidence type="ECO:0000256" key="2">
    <source>
        <dbReference type="PROSITE-ProRule" id="PRU00285"/>
    </source>
</evidence>
<sequence>MGPFRGLLLLWCPRGSSCIQHGKYGLERDSEAHVFITDLPGMKKDEVKIEVEEEKVLKISGQRTKGIEDKDNKWHRVERSTEKFLRKVKLPPNTTVDGAKAVLDNGVLTVTVPKENEKKDYVKLIPI</sequence>
<dbReference type="PANTHER" id="PTHR11527">
    <property type="entry name" value="HEAT-SHOCK PROTEIN 20 FAMILY MEMBER"/>
    <property type="match status" value="1"/>
</dbReference>